<sequence length="77" mass="8884">MTKPCNLYKSQYNKATETLKTLLKQREEIDSKLKTNPISSDLHKDLRTINLEIKITNNEIEQAESDILECESTENVS</sequence>
<accession>A0AB39W7L4</accession>
<reference evidence="2" key="1">
    <citation type="submission" date="2024-07" db="EMBL/GenBank/DDBJ databases">
        <authorList>
            <person name="Biller S.J."/>
        </authorList>
    </citation>
    <scope>NUCLEOTIDE SEQUENCE</scope>
    <source>
        <strain evidence="2">WC2416</strain>
    </source>
</reference>
<name>A0AB39W7L4_9FLAO</name>
<proteinExistence type="predicted"/>
<evidence type="ECO:0000313" key="2">
    <source>
        <dbReference type="EMBL" id="XDU97326.1"/>
    </source>
</evidence>
<feature type="coiled-coil region" evidence="1">
    <location>
        <begin position="12"/>
        <end position="73"/>
    </location>
</feature>
<organism evidence="2">
    <name type="scientific">Flavobacterium sp. WC2416</name>
    <dbReference type="NCBI Taxonomy" id="3234141"/>
    <lineage>
        <taxon>Bacteria</taxon>
        <taxon>Pseudomonadati</taxon>
        <taxon>Bacteroidota</taxon>
        <taxon>Flavobacteriia</taxon>
        <taxon>Flavobacteriales</taxon>
        <taxon>Flavobacteriaceae</taxon>
        <taxon>Flavobacterium</taxon>
    </lineage>
</organism>
<protein>
    <submittedName>
        <fullName evidence="2">Uncharacterized protein</fullName>
    </submittedName>
</protein>
<dbReference type="EMBL" id="CP165626">
    <property type="protein sequence ID" value="XDU97326.1"/>
    <property type="molecule type" value="Genomic_DNA"/>
</dbReference>
<dbReference type="RefSeq" id="WP_367770443.1">
    <property type="nucleotide sequence ID" value="NZ_CP165626.1"/>
</dbReference>
<dbReference type="AlphaFoldDB" id="A0AB39W7L4"/>
<keyword evidence="1" id="KW-0175">Coiled coil</keyword>
<evidence type="ECO:0000256" key="1">
    <source>
        <dbReference type="SAM" id="Coils"/>
    </source>
</evidence>
<gene>
    <name evidence="2" type="ORF">AB3G39_09075</name>
</gene>